<dbReference type="AlphaFoldDB" id="A0A397VUY4"/>
<sequence length="231" mass="27691">MDPEKDFLQTFLTQLIENHILLNQLLDRKMGSDNTQSYLYECPNPEDIIREHNNVFEVPIDTKYPIEIERLLHGNEVLTERKNVELEDEVFYFIGEEEKVDYLFETEDVCLCGNRKNKRFYNCKECHARTIREQAPKCVSCRKNYVGWDKGRKRYFKNCMNCSNVTCKLCQRNKPEWDQKNRKYSESCKFCRDYERKKFDITKAKRICLEYSSAWGQTVIHSKGECIIDRN</sequence>
<proteinExistence type="predicted"/>
<evidence type="ECO:0000313" key="2">
    <source>
        <dbReference type="Proteomes" id="UP000266673"/>
    </source>
</evidence>
<dbReference type="EMBL" id="QKWP01000137">
    <property type="protein sequence ID" value="RIB26395.1"/>
    <property type="molecule type" value="Genomic_DNA"/>
</dbReference>
<gene>
    <name evidence="1" type="ORF">C2G38_2030263</name>
</gene>
<protein>
    <submittedName>
        <fullName evidence="1">Uncharacterized protein</fullName>
    </submittedName>
</protein>
<name>A0A397VUY4_9GLOM</name>
<comment type="caution">
    <text evidence="1">The sequence shown here is derived from an EMBL/GenBank/DDBJ whole genome shotgun (WGS) entry which is preliminary data.</text>
</comment>
<accession>A0A397VUY4</accession>
<dbReference type="Proteomes" id="UP000266673">
    <property type="component" value="Unassembled WGS sequence"/>
</dbReference>
<evidence type="ECO:0000313" key="1">
    <source>
        <dbReference type="EMBL" id="RIB26395.1"/>
    </source>
</evidence>
<dbReference type="OrthoDB" id="2485408at2759"/>
<organism evidence="1 2">
    <name type="scientific">Gigaspora rosea</name>
    <dbReference type="NCBI Taxonomy" id="44941"/>
    <lineage>
        <taxon>Eukaryota</taxon>
        <taxon>Fungi</taxon>
        <taxon>Fungi incertae sedis</taxon>
        <taxon>Mucoromycota</taxon>
        <taxon>Glomeromycotina</taxon>
        <taxon>Glomeromycetes</taxon>
        <taxon>Diversisporales</taxon>
        <taxon>Gigasporaceae</taxon>
        <taxon>Gigaspora</taxon>
    </lineage>
</organism>
<keyword evidence="2" id="KW-1185">Reference proteome</keyword>
<reference evidence="1 2" key="1">
    <citation type="submission" date="2018-06" db="EMBL/GenBank/DDBJ databases">
        <title>Comparative genomics reveals the genomic features of Rhizophagus irregularis, R. cerebriforme, R. diaphanum and Gigaspora rosea, and their symbiotic lifestyle signature.</title>
        <authorList>
            <person name="Morin E."/>
            <person name="San Clemente H."/>
            <person name="Chen E.C.H."/>
            <person name="De La Providencia I."/>
            <person name="Hainaut M."/>
            <person name="Kuo A."/>
            <person name="Kohler A."/>
            <person name="Murat C."/>
            <person name="Tang N."/>
            <person name="Roy S."/>
            <person name="Loubradou J."/>
            <person name="Henrissat B."/>
            <person name="Grigoriev I.V."/>
            <person name="Corradi N."/>
            <person name="Roux C."/>
            <person name="Martin F.M."/>
        </authorList>
    </citation>
    <scope>NUCLEOTIDE SEQUENCE [LARGE SCALE GENOMIC DNA]</scope>
    <source>
        <strain evidence="1 2">DAOM 194757</strain>
    </source>
</reference>